<evidence type="ECO:0000259" key="5">
    <source>
        <dbReference type="PROSITE" id="PS50977"/>
    </source>
</evidence>
<dbReference type="InterPro" id="IPR025996">
    <property type="entry name" value="MT1864/Rv1816-like_C"/>
</dbReference>
<keyword evidence="1" id="KW-0805">Transcription regulation</keyword>
<accession>A0ABN6F6P7</accession>
<dbReference type="RefSeq" id="WP_236888608.1">
    <property type="nucleotide sequence ID" value="NZ_AP024488.1"/>
</dbReference>
<name>A0ABN6F6P7_9BACT</name>
<dbReference type="Gene3D" id="1.10.357.10">
    <property type="entry name" value="Tetracycline Repressor, domain 2"/>
    <property type="match status" value="1"/>
</dbReference>
<sequence>MPREARTSEIVNTEKQRILSVAAEIIRTHGFEALSMRRLAREVGMTAANLYNYVSGKDQIYLEIQQKGFNLLKSIVKRATDAPGTPEEKVRASAMAYIQFALANPDLYKVMFAVDTPKYADYHGTEAEGIALAEKNAGLAVLDAAKEAVRQTDPTQSEETLHNKVLFLWSTLHGIANLLLSRILQEVTDDTESYIAYAVDRLVGTS</sequence>
<feature type="DNA-binding region" description="H-T-H motif" evidence="4">
    <location>
        <begin position="35"/>
        <end position="54"/>
    </location>
</feature>
<keyword evidence="2 4" id="KW-0238">DNA-binding</keyword>
<dbReference type="PANTHER" id="PTHR30055:SF234">
    <property type="entry name" value="HTH-TYPE TRANSCRIPTIONAL REGULATOR BETI"/>
    <property type="match status" value="1"/>
</dbReference>
<organism evidence="6 7">
    <name type="scientific">Desulfoluna limicola</name>
    <dbReference type="NCBI Taxonomy" id="2810562"/>
    <lineage>
        <taxon>Bacteria</taxon>
        <taxon>Pseudomonadati</taxon>
        <taxon>Thermodesulfobacteriota</taxon>
        <taxon>Desulfobacteria</taxon>
        <taxon>Desulfobacterales</taxon>
        <taxon>Desulfolunaceae</taxon>
        <taxon>Desulfoluna</taxon>
    </lineage>
</organism>
<dbReference type="EMBL" id="AP024488">
    <property type="protein sequence ID" value="BCS97187.1"/>
    <property type="molecule type" value="Genomic_DNA"/>
</dbReference>
<keyword evidence="3" id="KW-0804">Transcription</keyword>
<dbReference type="PRINTS" id="PR00455">
    <property type="entry name" value="HTHTETR"/>
</dbReference>
<dbReference type="SUPFAM" id="SSF48498">
    <property type="entry name" value="Tetracyclin repressor-like, C-terminal domain"/>
    <property type="match status" value="1"/>
</dbReference>
<dbReference type="Pfam" id="PF00440">
    <property type="entry name" value="TetR_N"/>
    <property type="match status" value="1"/>
</dbReference>
<evidence type="ECO:0000313" key="7">
    <source>
        <dbReference type="Proteomes" id="UP001320148"/>
    </source>
</evidence>
<keyword evidence="7" id="KW-1185">Reference proteome</keyword>
<dbReference type="InterPro" id="IPR001647">
    <property type="entry name" value="HTH_TetR"/>
</dbReference>
<evidence type="ECO:0000313" key="6">
    <source>
        <dbReference type="EMBL" id="BCS97187.1"/>
    </source>
</evidence>
<dbReference type="InterPro" id="IPR050109">
    <property type="entry name" value="HTH-type_TetR-like_transc_reg"/>
</dbReference>
<evidence type="ECO:0000256" key="1">
    <source>
        <dbReference type="ARBA" id="ARBA00023015"/>
    </source>
</evidence>
<dbReference type="SUPFAM" id="SSF46689">
    <property type="entry name" value="Homeodomain-like"/>
    <property type="match status" value="1"/>
</dbReference>
<dbReference type="InterPro" id="IPR009057">
    <property type="entry name" value="Homeodomain-like_sf"/>
</dbReference>
<dbReference type="Pfam" id="PF13305">
    <property type="entry name" value="TetR_C_33"/>
    <property type="match status" value="1"/>
</dbReference>
<dbReference type="PANTHER" id="PTHR30055">
    <property type="entry name" value="HTH-TYPE TRANSCRIPTIONAL REGULATOR RUTR"/>
    <property type="match status" value="1"/>
</dbReference>
<evidence type="ECO:0000256" key="3">
    <source>
        <dbReference type="ARBA" id="ARBA00023163"/>
    </source>
</evidence>
<reference evidence="6 7" key="1">
    <citation type="submission" date="2021-02" db="EMBL/GenBank/DDBJ databases">
        <title>Complete genome of Desulfoluna sp. strain ASN36.</title>
        <authorList>
            <person name="Takahashi A."/>
            <person name="Kojima H."/>
            <person name="Fukui M."/>
        </authorList>
    </citation>
    <scope>NUCLEOTIDE SEQUENCE [LARGE SCALE GENOMIC DNA]</scope>
    <source>
        <strain evidence="6 7">ASN36</strain>
    </source>
</reference>
<evidence type="ECO:0000256" key="2">
    <source>
        <dbReference type="ARBA" id="ARBA00023125"/>
    </source>
</evidence>
<feature type="domain" description="HTH tetR-type" evidence="5">
    <location>
        <begin position="12"/>
        <end position="72"/>
    </location>
</feature>
<proteinExistence type="predicted"/>
<dbReference type="PROSITE" id="PS50977">
    <property type="entry name" value="HTH_TETR_2"/>
    <property type="match status" value="1"/>
</dbReference>
<protein>
    <submittedName>
        <fullName evidence="6">TetR-family transcriptional regulator</fullName>
    </submittedName>
</protein>
<dbReference type="InterPro" id="IPR036271">
    <property type="entry name" value="Tet_transcr_reg_TetR-rel_C_sf"/>
</dbReference>
<gene>
    <name evidence="6" type="ORF">DSLASN_28190</name>
</gene>
<dbReference type="Proteomes" id="UP001320148">
    <property type="component" value="Chromosome"/>
</dbReference>
<evidence type="ECO:0000256" key="4">
    <source>
        <dbReference type="PROSITE-ProRule" id="PRU00335"/>
    </source>
</evidence>